<feature type="region of interest" description="Disordered" evidence="4">
    <location>
        <begin position="126"/>
        <end position="162"/>
    </location>
</feature>
<dbReference type="PANTHER" id="PTHR24107:SF30">
    <property type="entry name" value="GLC7-INTERACTING PROTEIN 3-RELATED"/>
    <property type="match status" value="1"/>
</dbReference>
<dbReference type="OrthoDB" id="8436363at2759"/>
<dbReference type="Gene3D" id="3.80.10.10">
    <property type="entry name" value="Ribonuclease Inhibitor"/>
    <property type="match status" value="1"/>
</dbReference>
<dbReference type="EMBL" id="AE016816">
    <property type="protein sequence ID" value="AAS51339.1"/>
    <property type="molecule type" value="Genomic_DNA"/>
</dbReference>
<protein>
    <submittedName>
        <fullName evidence="5">ACR113Wp</fullName>
    </submittedName>
</protein>
<sequence>MADQMSATSAAPRTRADYSSLDFDVDVAWLYRGKKRGKQRKAGEDGTRGRASSVSNAELSRQADSGQAGTGSASGSERSAQSAATEPAAVPERQSGGIGFLKRSNSVGERPKKSLFGSLFSRRLASSSGVPLSGPPHGARASQRGDARGAESGRQCAPAGIPIGRATDGMARYLNEPSSPEVRDAAPINDRPRRMEPGALPVPSLQLLSGVQLRRVAFAVDKFSTDPPQQIPSRRPRRGNVLIPDEILGEVPTISQGISNPEGICGQKESQLTKDSKEYKIALENYRKALKESKKHQQEAHMAALRTANEVAAFKYKQSHSQRELVPEAAVDDRAKHLEIDKPTQANETSFDGEDTECGDESGKELTLDQIYTRCCHLREILPIPSTLKQVKNKTAPLHTLKFLNPKPTLIDLLSFCDFIAVVPIHNVVFDNVNLTPEMFKIMITSLVNSTALERLSIRNVVTDADCWAALCKFILSNRSLIKLDISQTKVRQDLARTLYRSNMNWPLFIEVLQRRQHAPLEELLLNGIQFFDLSIFNGLLHAFTLRPASKKRLGVAHSFLKEEHLKLLFDWASTYNVQGIDLAFNNLTDLVKPMVSKLTTMNFDHLHYFTLNSTALGFCDAALCLRALSKLPNLYFLDLSSLPAIFPEIFPFLNKYLPRFPFLKRLHLDSNDFMMDHISLLSQILQKCKELLHLSMLYQPESSYGMSACAALYDFVANSPKLKNLDVDYEYIPEEISSRIAVCLIRNAQKSLNEDFELDELTSQDDLLFDGELITKTAGGILSKLGTSSEKSNDDSSRRYLLKKYWQKINRVHTNVQSTIDDLFEKRSKDELTLQGKENLLRLLFVENTLSKILEILADSQEVASLLDDNPEGISAPNLEAVDSSTLLMPATRLEDGYLDTQGISASTQVDRPHFMATDSGRTIDVTTGRPVVLRQSSQTSIVCKKQEEEEGELHKWGYFVAQKRSGLPLPQYVSEHPAQSQPSQADNATDMRVIISKIPSGAELKAAIIKAKGIASMEDLIDNVNHNRVHLDNIYGIPYSTRPVSADRASVSSQSRSVCTPNEEPVSAPLPPDGHEELDEHVGETYDKLLNNLSRVRSNR</sequence>
<evidence type="ECO:0000313" key="6">
    <source>
        <dbReference type="Proteomes" id="UP000000591"/>
    </source>
</evidence>
<dbReference type="AlphaFoldDB" id="Q75C06"/>
<feature type="compositionally biased region" description="Low complexity" evidence="4">
    <location>
        <begin position="63"/>
        <end position="76"/>
    </location>
</feature>
<dbReference type="Proteomes" id="UP000000591">
    <property type="component" value="Chromosome III"/>
</dbReference>
<evidence type="ECO:0000313" key="5">
    <source>
        <dbReference type="EMBL" id="AAS51339.1"/>
    </source>
</evidence>
<feature type="region of interest" description="Disordered" evidence="4">
    <location>
        <begin position="340"/>
        <end position="359"/>
    </location>
</feature>
<accession>Q75C06</accession>
<keyword evidence="3" id="KW-0206">Cytoskeleton</keyword>
<keyword evidence="6" id="KW-1185">Reference proteome</keyword>
<dbReference type="InterPro" id="IPR052410">
    <property type="entry name" value="DRC5"/>
</dbReference>
<evidence type="ECO:0000256" key="2">
    <source>
        <dbReference type="ARBA" id="ARBA00022490"/>
    </source>
</evidence>
<feature type="compositionally biased region" description="Polar residues" evidence="4">
    <location>
        <begin position="1052"/>
        <end position="1062"/>
    </location>
</feature>
<feature type="region of interest" description="Disordered" evidence="4">
    <location>
        <begin position="1048"/>
        <end position="1080"/>
    </location>
</feature>
<reference evidence="5 6" key="1">
    <citation type="journal article" date="2004" name="Science">
        <title>The Ashbya gossypii genome as a tool for mapping the ancient Saccharomyces cerevisiae genome.</title>
        <authorList>
            <person name="Dietrich F.S."/>
            <person name="Voegeli S."/>
            <person name="Brachat S."/>
            <person name="Lerch A."/>
            <person name="Gates K."/>
            <person name="Steiner S."/>
            <person name="Mohr C."/>
            <person name="Pohlmann R."/>
            <person name="Luedi P."/>
            <person name="Choi S."/>
            <person name="Wing R.A."/>
            <person name="Flavier A."/>
            <person name="Gaffney T.D."/>
            <person name="Philippsen P."/>
        </authorList>
    </citation>
    <scope>NUCLEOTIDE SEQUENCE [LARGE SCALE GENOMIC DNA]</scope>
    <source>
        <strain evidence="6">ATCC 10895 / CBS 109.51 / FGSC 9923 / NRRL Y-1056</strain>
    </source>
</reference>
<dbReference type="RefSeq" id="NP_983515.1">
    <property type="nucleotide sequence ID" value="NM_208868.2"/>
</dbReference>
<evidence type="ECO:0000256" key="3">
    <source>
        <dbReference type="ARBA" id="ARBA00023212"/>
    </source>
</evidence>
<dbReference type="GeneID" id="4619646"/>
<gene>
    <name evidence="5" type="ORF">AGOS_ACR113W</name>
</gene>
<reference evidence="6" key="2">
    <citation type="journal article" date="2013" name="G3 (Bethesda)">
        <title>Genomes of Ashbya fungi isolated from insects reveal four mating-type loci, numerous translocations, lack of transposons, and distinct gene duplications.</title>
        <authorList>
            <person name="Dietrich F.S."/>
            <person name="Voegeli S."/>
            <person name="Kuo S."/>
            <person name="Philippsen P."/>
        </authorList>
    </citation>
    <scope>GENOME REANNOTATION</scope>
    <source>
        <strain evidence="6">ATCC 10895 / CBS 109.51 / FGSC 9923 / NRRL Y-1056</strain>
    </source>
</reference>
<dbReference type="SUPFAM" id="SSF52047">
    <property type="entry name" value="RNI-like"/>
    <property type="match status" value="1"/>
</dbReference>
<dbReference type="InterPro" id="IPR032675">
    <property type="entry name" value="LRR_dom_sf"/>
</dbReference>
<organism evidence="5 6">
    <name type="scientific">Eremothecium gossypii (strain ATCC 10895 / CBS 109.51 / FGSC 9923 / NRRL Y-1056)</name>
    <name type="common">Yeast</name>
    <name type="synonym">Ashbya gossypii</name>
    <dbReference type="NCBI Taxonomy" id="284811"/>
    <lineage>
        <taxon>Eukaryota</taxon>
        <taxon>Fungi</taxon>
        <taxon>Dikarya</taxon>
        <taxon>Ascomycota</taxon>
        <taxon>Saccharomycotina</taxon>
        <taxon>Saccharomycetes</taxon>
        <taxon>Saccharomycetales</taxon>
        <taxon>Saccharomycetaceae</taxon>
        <taxon>Eremothecium</taxon>
    </lineage>
</organism>
<dbReference type="KEGG" id="ago:AGOS_ACR113W"/>
<dbReference type="eggNOG" id="ENOG502QYHN">
    <property type="taxonomic scope" value="Eukaryota"/>
</dbReference>
<evidence type="ECO:0000256" key="1">
    <source>
        <dbReference type="ARBA" id="ARBA00004245"/>
    </source>
</evidence>
<evidence type="ECO:0000256" key="4">
    <source>
        <dbReference type="SAM" id="MobiDB-lite"/>
    </source>
</evidence>
<dbReference type="GO" id="GO:0005856">
    <property type="term" value="C:cytoskeleton"/>
    <property type="evidence" value="ECO:0007669"/>
    <property type="project" value="UniProtKB-SubCell"/>
</dbReference>
<name>Q75C06_EREGS</name>
<keyword evidence="2" id="KW-0963">Cytoplasm</keyword>
<dbReference type="OMA" id="KWGFFVQ"/>
<feature type="region of interest" description="Disordered" evidence="4">
    <location>
        <begin position="34"/>
        <end position="107"/>
    </location>
</feature>
<proteinExistence type="predicted"/>
<dbReference type="FunCoup" id="Q75C06">
    <property type="interactions" value="317"/>
</dbReference>
<comment type="subcellular location">
    <subcellularLocation>
        <location evidence="1">Cytoplasm</location>
        <location evidence="1">Cytoskeleton</location>
    </subcellularLocation>
</comment>
<dbReference type="PANTHER" id="PTHR24107">
    <property type="entry name" value="YNEIN REGULATORY COMPLEX SUBUNIT 5"/>
    <property type="match status" value="1"/>
</dbReference>
<feature type="compositionally biased region" description="Polar residues" evidence="4">
    <location>
        <begin position="50"/>
        <end position="59"/>
    </location>
</feature>
<dbReference type="HOGENOM" id="CLU_007231_0_0_1"/>
<dbReference type="InParanoid" id="Q75C06"/>